<evidence type="ECO:0000256" key="4">
    <source>
        <dbReference type="ARBA" id="ARBA00022448"/>
    </source>
</evidence>
<dbReference type="Pfam" id="PF01043">
    <property type="entry name" value="SecA_PP_bind"/>
    <property type="match status" value="1"/>
</dbReference>
<dbReference type="EC" id="7.4.2.8" evidence="15"/>
<dbReference type="CDD" id="cd18803">
    <property type="entry name" value="SF2_C_secA"/>
    <property type="match status" value="1"/>
</dbReference>
<keyword evidence="7" id="KW-0479">Metal-binding</keyword>
<keyword evidence="6 15" id="KW-0963">Cytoplasm</keyword>
<dbReference type="Pfam" id="PF02810">
    <property type="entry name" value="SEC-C"/>
    <property type="match status" value="1"/>
</dbReference>
<dbReference type="InterPro" id="IPR011116">
    <property type="entry name" value="SecA_Wing/Scaffold"/>
</dbReference>
<feature type="binding site" evidence="15">
    <location>
        <begin position="103"/>
        <end position="107"/>
    </location>
    <ligand>
        <name>ATP</name>
        <dbReference type="ChEBI" id="CHEBI:30616"/>
    </ligand>
</feature>
<dbReference type="PROSITE" id="PS51194">
    <property type="entry name" value="HELICASE_CTER"/>
    <property type="match status" value="1"/>
</dbReference>
<keyword evidence="8 15" id="KW-0547">Nucleotide-binding</keyword>
<evidence type="ECO:0000313" key="22">
    <source>
        <dbReference type="Proteomes" id="UP000606193"/>
    </source>
</evidence>
<evidence type="ECO:0000256" key="2">
    <source>
        <dbReference type="ARBA" id="ARBA00004170"/>
    </source>
</evidence>
<comment type="catalytic activity">
    <reaction evidence="15">
        <text>ATP + H2O + cellular proteinSide 1 = ADP + phosphate + cellular proteinSide 2.</text>
        <dbReference type="EC" id="7.4.2.8"/>
    </reaction>
</comment>
<dbReference type="Gene3D" id="1.10.3060.10">
    <property type="entry name" value="Helical scaffold and wing domains of SecA"/>
    <property type="match status" value="1"/>
</dbReference>
<dbReference type="Gene3D" id="3.40.50.300">
    <property type="entry name" value="P-loop containing nucleotide triphosphate hydrolases"/>
    <property type="match status" value="3"/>
</dbReference>
<evidence type="ECO:0000259" key="18">
    <source>
        <dbReference type="PROSITE" id="PS51192"/>
    </source>
</evidence>
<evidence type="ECO:0000256" key="8">
    <source>
        <dbReference type="ARBA" id="ARBA00022741"/>
    </source>
</evidence>
<keyword evidence="13 15" id="KW-0811">Translocation</keyword>
<keyword evidence="11 15" id="KW-0653">Protein transport</keyword>
<dbReference type="CDD" id="cd17928">
    <property type="entry name" value="DEXDc_SecA"/>
    <property type="match status" value="1"/>
</dbReference>
<keyword evidence="9" id="KW-0862">Zinc</keyword>
<dbReference type="NCBIfam" id="TIGR00963">
    <property type="entry name" value="secA"/>
    <property type="match status" value="1"/>
</dbReference>
<organism evidence="21 22">
    <name type="scientific">Jutongia huaianensis</name>
    <dbReference type="NCBI Taxonomy" id="2763668"/>
    <lineage>
        <taxon>Bacteria</taxon>
        <taxon>Bacillati</taxon>
        <taxon>Bacillota</taxon>
        <taxon>Clostridia</taxon>
        <taxon>Lachnospirales</taxon>
        <taxon>Lachnospiraceae</taxon>
        <taxon>Jutongia</taxon>
    </lineage>
</organism>
<feature type="region of interest" description="Disordered" evidence="17">
    <location>
        <begin position="806"/>
        <end position="854"/>
    </location>
</feature>
<evidence type="ECO:0000256" key="9">
    <source>
        <dbReference type="ARBA" id="ARBA00022833"/>
    </source>
</evidence>
<comment type="similarity">
    <text evidence="3 15 16">Belongs to the SecA family.</text>
</comment>
<evidence type="ECO:0000256" key="3">
    <source>
        <dbReference type="ARBA" id="ARBA00007650"/>
    </source>
</evidence>
<dbReference type="Pfam" id="PF21090">
    <property type="entry name" value="P-loop_SecA"/>
    <property type="match status" value="2"/>
</dbReference>
<comment type="caution">
    <text evidence="21">The sequence shown here is derived from an EMBL/GenBank/DDBJ whole genome shotgun (WGS) entry which is preliminary data.</text>
</comment>
<accession>A0ABR7MYM0</accession>
<dbReference type="Proteomes" id="UP000606193">
    <property type="component" value="Unassembled WGS sequence"/>
</dbReference>
<evidence type="ECO:0000256" key="15">
    <source>
        <dbReference type="HAMAP-Rule" id="MF_01382"/>
    </source>
</evidence>
<evidence type="ECO:0000313" key="21">
    <source>
        <dbReference type="EMBL" id="MBC8561480.1"/>
    </source>
</evidence>
<reference evidence="21 22" key="1">
    <citation type="submission" date="2020-08" db="EMBL/GenBank/DDBJ databases">
        <title>Genome public.</title>
        <authorList>
            <person name="Liu C."/>
            <person name="Sun Q."/>
        </authorList>
    </citation>
    <scope>NUCLEOTIDE SEQUENCE [LARGE SCALE GENOMIC DNA]</scope>
    <source>
        <strain evidence="21 22">NSJ-37</strain>
    </source>
</reference>
<feature type="binding site" evidence="15">
    <location>
        <position position="511"/>
    </location>
    <ligand>
        <name>ATP</name>
        <dbReference type="ChEBI" id="CHEBI:30616"/>
    </ligand>
</feature>
<dbReference type="RefSeq" id="WP_118689627.1">
    <property type="nucleotide sequence ID" value="NZ_JACRSX010000002.1"/>
</dbReference>
<dbReference type="PROSITE" id="PS51196">
    <property type="entry name" value="SECA_MOTOR_DEAD"/>
    <property type="match status" value="1"/>
</dbReference>
<dbReference type="SMART" id="SM00957">
    <property type="entry name" value="SecA_DEAD"/>
    <property type="match status" value="1"/>
</dbReference>
<dbReference type="SUPFAM" id="SSF52540">
    <property type="entry name" value="P-loop containing nucleoside triphosphate hydrolases"/>
    <property type="match status" value="2"/>
</dbReference>
<name>A0ABR7MYM0_9FIRM</name>
<evidence type="ECO:0000256" key="14">
    <source>
        <dbReference type="ARBA" id="ARBA00023136"/>
    </source>
</evidence>
<evidence type="ECO:0000259" key="20">
    <source>
        <dbReference type="PROSITE" id="PS51196"/>
    </source>
</evidence>
<dbReference type="InterPro" id="IPR014001">
    <property type="entry name" value="Helicase_ATP-bd"/>
</dbReference>
<evidence type="ECO:0000256" key="11">
    <source>
        <dbReference type="ARBA" id="ARBA00022927"/>
    </source>
</evidence>
<protein>
    <recommendedName>
        <fullName evidence="15 16">Protein translocase subunit SecA</fullName>
        <ecNumber evidence="15">7.4.2.8</ecNumber>
    </recommendedName>
</protein>
<dbReference type="InterPro" id="IPR011130">
    <property type="entry name" value="SecA_preprotein_X-link_dom"/>
</dbReference>
<evidence type="ECO:0000256" key="13">
    <source>
        <dbReference type="ARBA" id="ARBA00023010"/>
    </source>
</evidence>
<evidence type="ECO:0000256" key="12">
    <source>
        <dbReference type="ARBA" id="ARBA00022967"/>
    </source>
</evidence>
<dbReference type="SUPFAM" id="SSF81886">
    <property type="entry name" value="Helical scaffold and wing domains of SecA"/>
    <property type="match status" value="1"/>
</dbReference>
<keyword evidence="5 15" id="KW-1003">Cell membrane</keyword>
<evidence type="ECO:0000256" key="7">
    <source>
        <dbReference type="ARBA" id="ARBA00022723"/>
    </source>
</evidence>
<evidence type="ECO:0000256" key="17">
    <source>
        <dbReference type="SAM" id="MobiDB-lite"/>
    </source>
</evidence>
<keyword evidence="14 15" id="KW-0472">Membrane</keyword>
<keyword evidence="10 15" id="KW-0067">ATP-binding</keyword>
<feature type="domain" description="SecA family profile" evidence="20">
    <location>
        <begin position="1"/>
        <end position="589"/>
    </location>
</feature>
<dbReference type="InterPro" id="IPR014018">
    <property type="entry name" value="SecA_motor_DEAD"/>
</dbReference>
<comment type="cofactor">
    <cofactor evidence="1">
        <name>Zn(2+)</name>
        <dbReference type="ChEBI" id="CHEBI:29105"/>
    </cofactor>
</comment>
<proteinExistence type="inferred from homology"/>
<evidence type="ECO:0000256" key="6">
    <source>
        <dbReference type="ARBA" id="ARBA00022490"/>
    </source>
</evidence>
<comment type="subunit">
    <text evidence="15">Monomer and homodimer. Part of the essential Sec protein translocation apparatus which comprises SecA, SecYEG and auxiliary proteins SecDF. Other proteins may also be involved.</text>
</comment>
<sequence length="854" mass="97086">MSLFTKIFGTHSQHELKRITPIVDKIEALAPEYEALSDEELQAKTPEFKERLANGETLDDILVEAFATVREAATRVLNMRHYRVQLIGGVILHQGRITEMRTGEGKTLVSTLPAYLNALEGKGVHIVTVNDYLAKRDAEWMGKVHEFLGLKVGVILNSMDNDERREAYNCDITYATNNELGFDYLRDNMVVYKKDLVQRDLHYAIIDEVDSVLIDEARTPLIISGQSGKSTKLYEACDIFVKQLTRGTRKELSKMDILMAEDEQETGDYVVDEKDKNVNLTEEGVRKAERFFGVDNLADPDNLELQHNINLALRAHSLMARDKDYVVKDDEVLIVDEFTGRIMPGRRFSDGLHQAIEAKEHVKVKRESKTLATITFQNFFNKYEKKSGMTGTALTEEKEFRDIYGMDVIEVPTNLPIARIDYDDAVYKTKKDKFNAVVADIVEAHEKGQPVLVGTITIETSEMLSQMLQKKGIPHKVLNAKFHELEAEIIADAGQMGAVTIATNMAGRGTDIKLGEGVKELGGLKIIGTERHESRRIDNQLRGRAGRQGDPGESRFYISLEDDLMRLFGSDRIKGLFDAMPDGEQVEHKMLSNAIESAQKKIEGNNFGIRKNLLEFDQVNNEQREVIYKERRMVLDGENMRDTLMSMLKEQVEKCVTRVIGDDQSAEDWDIAELNNVLLPIVPLKRIELTEEQKKHGTKAELIEQLQDEAVKVYEAKEAEFPEPEQFREVERVILLKVIDRKWMDHIDDMDQLRQGIGLQAYGQRDPVVEYKFAGFDMFDAMIDSIAEETIKVLTHIKIEQKVEREQVAQATGTNKDDSAVKAPKKRKTKKIQPNDPCPCGSGKKYKQCCGRKY</sequence>
<dbReference type="InterPro" id="IPR036670">
    <property type="entry name" value="SecA_X-link_sf"/>
</dbReference>
<feature type="domain" description="Helicase C-terminal" evidence="19">
    <location>
        <begin position="421"/>
        <end position="603"/>
    </location>
</feature>
<dbReference type="PROSITE" id="PS51192">
    <property type="entry name" value="HELICASE_ATP_BIND_1"/>
    <property type="match status" value="1"/>
</dbReference>
<dbReference type="EMBL" id="JACRSX010000002">
    <property type="protein sequence ID" value="MBC8561480.1"/>
    <property type="molecule type" value="Genomic_DNA"/>
</dbReference>
<evidence type="ECO:0000259" key="19">
    <source>
        <dbReference type="PROSITE" id="PS51194"/>
    </source>
</evidence>
<dbReference type="NCBIfam" id="NF009538">
    <property type="entry name" value="PRK12904.1"/>
    <property type="match status" value="1"/>
</dbReference>
<feature type="binding site" evidence="15">
    <location>
        <position position="85"/>
    </location>
    <ligand>
        <name>ATP</name>
        <dbReference type="ChEBI" id="CHEBI:30616"/>
    </ligand>
</feature>
<dbReference type="InterPro" id="IPR001650">
    <property type="entry name" value="Helicase_C-like"/>
</dbReference>
<feature type="domain" description="Helicase ATP-binding" evidence="18">
    <location>
        <begin position="87"/>
        <end position="225"/>
    </location>
</feature>
<dbReference type="InterPro" id="IPR011115">
    <property type="entry name" value="SecA_DEAD"/>
</dbReference>
<dbReference type="PANTHER" id="PTHR30612">
    <property type="entry name" value="SECA INNER MEMBRANE COMPONENT OF SEC PROTEIN SECRETION SYSTEM"/>
    <property type="match status" value="1"/>
</dbReference>
<evidence type="ECO:0000256" key="16">
    <source>
        <dbReference type="RuleBase" id="RU003874"/>
    </source>
</evidence>
<dbReference type="InterPro" id="IPR020937">
    <property type="entry name" value="SecA_CS"/>
</dbReference>
<dbReference type="Gene3D" id="3.90.1440.10">
    <property type="entry name" value="SecA, preprotein cross-linking domain"/>
    <property type="match status" value="1"/>
</dbReference>
<dbReference type="InterPro" id="IPR027417">
    <property type="entry name" value="P-loop_NTPase"/>
</dbReference>
<dbReference type="PROSITE" id="PS01312">
    <property type="entry name" value="SECA"/>
    <property type="match status" value="1"/>
</dbReference>
<dbReference type="Pfam" id="PF07516">
    <property type="entry name" value="SecA_SW"/>
    <property type="match status" value="1"/>
</dbReference>
<evidence type="ECO:0000256" key="5">
    <source>
        <dbReference type="ARBA" id="ARBA00022475"/>
    </source>
</evidence>
<dbReference type="PRINTS" id="PR00906">
    <property type="entry name" value="SECA"/>
</dbReference>
<comment type="subcellular location">
    <subcellularLocation>
        <location evidence="15">Cell membrane</location>
        <topology evidence="15">Peripheral membrane protein</topology>
        <orientation evidence="15">Cytoplasmic side</orientation>
    </subcellularLocation>
    <subcellularLocation>
        <location evidence="15">Cytoplasm</location>
    </subcellularLocation>
    <subcellularLocation>
        <location evidence="2">Membrane</location>
        <topology evidence="2">Peripheral membrane protein</topology>
    </subcellularLocation>
    <text evidence="15">Distribution is 50-50.</text>
</comment>
<dbReference type="SMART" id="SM00958">
    <property type="entry name" value="SecA_PP_bind"/>
    <property type="match status" value="1"/>
</dbReference>
<dbReference type="InterPro" id="IPR004027">
    <property type="entry name" value="SEC_C_motif"/>
</dbReference>
<comment type="function">
    <text evidence="15">Part of the Sec protein translocase complex. Interacts with the SecYEG preprotein conducting channel. Has a central role in coupling the hydrolysis of ATP to the transfer of proteins into and across the cell membrane, serving as an ATP-driven molecular motor driving the stepwise translocation of polypeptide chains across the membrane.</text>
</comment>
<dbReference type="SUPFAM" id="SSF81767">
    <property type="entry name" value="Pre-protein crosslinking domain of SecA"/>
    <property type="match status" value="1"/>
</dbReference>
<dbReference type="InterPro" id="IPR000185">
    <property type="entry name" value="SecA"/>
</dbReference>
<dbReference type="InterPro" id="IPR044722">
    <property type="entry name" value="SecA_SF2_C"/>
</dbReference>
<dbReference type="PANTHER" id="PTHR30612:SF0">
    <property type="entry name" value="CHLOROPLAST PROTEIN-TRANSPORTING ATPASE"/>
    <property type="match status" value="1"/>
</dbReference>
<gene>
    <name evidence="15 21" type="primary">secA</name>
    <name evidence="21" type="ORF">H8704_02330</name>
</gene>
<dbReference type="NCBIfam" id="NF006630">
    <property type="entry name" value="PRK09200.1"/>
    <property type="match status" value="1"/>
</dbReference>
<dbReference type="Pfam" id="PF07517">
    <property type="entry name" value="SecA_DEAD"/>
    <property type="match status" value="1"/>
</dbReference>
<dbReference type="InterPro" id="IPR036266">
    <property type="entry name" value="SecA_Wing/Scaffold_sf"/>
</dbReference>
<dbReference type="HAMAP" id="MF_01382">
    <property type="entry name" value="SecA"/>
    <property type="match status" value="1"/>
</dbReference>
<evidence type="ECO:0000256" key="10">
    <source>
        <dbReference type="ARBA" id="ARBA00022840"/>
    </source>
</evidence>
<keyword evidence="12 15" id="KW-1278">Translocase</keyword>
<feature type="compositionally biased region" description="Basic residues" evidence="17">
    <location>
        <begin position="844"/>
        <end position="854"/>
    </location>
</feature>
<evidence type="ECO:0000256" key="1">
    <source>
        <dbReference type="ARBA" id="ARBA00001947"/>
    </source>
</evidence>
<keyword evidence="4 15" id="KW-0813">Transport</keyword>
<keyword evidence="22" id="KW-1185">Reference proteome</keyword>